<dbReference type="GO" id="GO:0015833">
    <property type="term" value="P:peptide transport"/>
    <property type="evidence" value="ECO:0007669"/>
    <property type="project" value="TreeGrafter"/>
</dbReference>
<dbReference type="Proteomes" id="UP001165079">
    <property type="component" value="Unassembled WGS sequence"/>
</dbReference>
<name>A0A9W6SIQ3_9ACTN</name>
<feature type="domain" description="Solute-binding protein family 5" evidence="2">
    <location>
        <begin position="100"/>
        <end position="482"/>
    </location>
</feature>
<keyword evidence="1" id="KW-0732">Signal</keyword>
<comment type="caution">
    <text evidence="3">The sequence shown here is derived from an EMBL/GenBank/DDBJ whole genome shotgun (WGS) entry which is preliminary data.</text>
</comment>
<dbReference type="RefSeq" id="WP_285661859.1">
    <property type="nucleotide sequence ID" value="NZ_BSTX01000001.1"/>
</dbReference>
<gene>
    <name evidence="3" type="ORF">Afil01_15020</name>
</gene>
<dbReference type="AlphaFoldDB" id="A0A9W6SIQ3"/>
<evidence type="ECO:0000313" key="4">
    <source>
        <dbReference type="Proteomes" id="UP001165079"/>
    </source>
</evidence>
<proteinExistence type="predicted"/>
<keyword evidence="4" id="KW-1185">Reference proteome</keyword>
<feature type="chain" id="PRO_5040877157" evidence="1">
    <location>
        <begin position="32"/>
        <end position="603"/>
    </location>
</feature>
<dbReference type="GO" id="GO:1904680">
    <property type="term" value="F:peptide transmembrane transporter activity"/>
    <property type="evidence" value="ECO:0007669"/>
    <property type="project" value="TreeGrafter"/>
</dbReference>
<reference evidence="3" key="1">
    <citation type="submission" date="2023-03" db="EMBL/GenBank/DDBJ databases">
        <title>Actinorhabdospora filicis NBRC 111898.</title>
        <authorList>
            <person name="Ichikawa N."/>
            <person name="Sato H."/>
            <person name="Tonouchi N."/>
        </authorList>
    </citation>
    <scope>NUCLEOTIDE SEQUENCE</scope>
    <source>
        <strain evidence="3">NBRC 111898</strain>
    </source>
</reference>
<dbReference type="Gene3D" id="3.10.105.10">
    <property type="entry name" value="Dipeptide-binding Protein, Domain 3"/>
    <property type="match status" value="1"/>
</dbReference>
<evidence type="ECO:0000259" key="2">
    <source>
        <dbReference type="Pfam" id="PF00496"/>
    </source>
</evidence>
<dbReference type="InterPro" id="IPR000914">
    <property type="entry name" value="SBP_5_dom"/>
</dbReference>
<dbReference type="EMBL" id="BSTX01000001">
    <property type="protein sequence ID" value="GLZ76695.1"/>
    <property type="molecule type" value="Genomic_DNA"/>
</dbReference>
<accession>A0A9W6SIQ3</accession>
<dbReference type="InterPro" id="IPR039424">
    <property type="entry name" value="SBP_5"/>
</dbReference>
<evidence type="ECO:0000256" key="1">
    <source>
        <dbReference type="SAM" id="SignalP"/>
    </source>
</evidence>
<dbReference type="PANTHER" id="PTHR30290">
    <property type="entry name" value="PERIPLASMIC BINDING COMPONENT OF ABC TRANSPORTER"/>
    <property type="match status" value="1"/>
</dbReference>
<dbReference type="Pfam" id="PF00496">
    <property type="entry name" value="SBP_bac_5"/>
    <property type="match status" value="1"/>
</dbReference>
<feature type="signal peptide" evidence="1">
    <location>
        <begin position="1"/>
        <end position="31"/>
    </location>
</feature>
<evidence type="ECO:0000313" key="3">
    <source>
        <dbReference type="EMBL" id="GLZ76695.1"/>
    </source>
</evidence>
<dbReference type="PROSITE" id="PS51318">
    <property type="entry name" value="TAT"/>
    <property type="match status" value="1"/>
</dbReference>
<dbReference type="InterPro" id="IPR006311">
    <property type="entry name" value="TAT_signal"/>
</dbReference>
<sequence length="603" mass="65819">MTTQDFDLSRRRLFQLAGVGAVGAVGVSALAACSPAEPEGGSSKEFHGAWPYKKAPEGHFNNAGNPFAGVPTRIIADGPYGDLLCLPSAYYYWADKRWEYLLAESHTADPATKSYTVKIKQGLKWSDGKDITSADYVTTFNLQWLLRSPLWNFVEKIDAPDPQTFTIVMHKPSTVAERYLLRSNIVSTTVFGEWAKKAADLRAAGKDMNSDEGVTLGKDFQAFRPEKFIVSGPFDLDYGTISDSQLTLVKNASGYGAANVKFDKVVLYNGETPAVTPLVQQKAVDYATHGFPVASEQAFKDAGFRIIRPPNYSGPALLFNLDKHPEFKDVNVRRAFAHAIDRAVTGKVALGDSGKGVEFMAGFADASIDGWLTPEDKGKLNKYAFDKAKVEELLGKAGWKKEGDSWKTKEGKPAEYEIQFPSEFADWSAAGTNVAEQLTTVGIKVTPRGVTYTQAPIDIDKGEFSLAIQSWGASQHPHPHFSFVADLFTHNIPVAKNQGGKGMAFELKTKSELYGDVDLTEIVNNAGAGLDEAEQKANVTKAALVFNELLPMVPLFERFGNNPALEGDRVKAFPADSDPVVKNAMYADNFVILSLLTGKLEPK</sequence>
<organism evidence="3 4">
    <name type="scientific">Actinorhabdospora filicis</name>
    <dbReference type="NCBI Taxonomy" id="1785913"/>
    <lineage>
        <taxon>Bacteria</taxon>
        <taxon>Bacillati</taxon>
        <taxon>Actinomycetota</taxon>
        <taxon>Actinomycetes</taxon>
        <taxon>Micromonosporales</taxon>
        <taxon>Micromonosporaceae</taxon>
        <taxon>Actinorhabdospora</taxon>
    </lineage>
</organism>
<dbReference type="Gene3D" id="3.40.190.10">
    <property type="entry name" value="Periplasmic binding protein-like II"/>
    <property type="match status" value="1"/>
</dbReference>
<dbReference type="SUPFAM" id="SSF53850">
    <property type="entry name" value="Periplasmic binding protein-like II"/>
    <property type="match status" value="1"/>
</dbReference>
<protein>
    <submittedName>
        <fullName evidence="3">Peptide ABC transporter substrate-binding protein</fullName>
    </submittedName>
</protein>